<dbReference type="GO" id="GO:0015562">
    <property type="term" value="F:efflux transmembrane transporter activity"/>
    <property type="evidence" value="ECO:0007669"/>
    <property type="project" value="InterPro"/>
</dbReference>
<dbReference type="AlphaFoldDB" id="A0A1X3IUA8"/>
<dbReference type="SUPFAM" id="SSF56954">
    <property type="entry name" value="Outer membrane efflux proteins (OEP)"/>
    <property type="match status" value="1"/>
</dbReference>
<dbReference type="GO" id="GO:0009279">
    <property type="term" value="C:cell outer membrane"/>
    <property type="evidence" value="ECO:0007669"/>
    <property type="project" value="UniProtKB-SubCell"/>
</dbReference>
<proteinExistence type="predicted"/>
<feature type="signal peptide" evidence="1">
    <location>
        <begin position="1"/>
        <end position="20"/>
    </location>
</feature>
<name>A0A1X3IUA8_ECOLX</name>
<feature type="chain" id="PRO_5011964930" evidence="1">
    <location>
        <begin position="21"/>
        <end position="404"/>
    </location>
</feature>
<reference evidence="2 3" key="1">
    <citation type="submission" date="2010-04" db="EMBL/GenBank/DDBJ databases">
        <title>The Genome Sequence of Escherichia coli TA447.</title>
        <authorList>
            <consortium name="The Broad Institute Genome Sequencing Platform"/>
            <consortium name="The Broad Institute Genome Sequencing Center for Infectious Disease"/>
            <person name="Feldgarden M."/>
            <person name="Gordon D.M."/>
            <person name="Johnson J.R."/>
            <person name="Johnston B.D."/>
            <person name="Young S."/>
            <person name="Zeng Q."/>
            <person name="Koehrsen M."/>
            <person name="Alvarado L."/>
            <person name="Berlin A.M."/>
            <person name="Borenstein D."/>
            <person name="Chapman S.B."/>
            <person name="Chen Z."/>
            <person name="Engels R."/>
            <person name="Freedman E."/>
            <person name="Gellesch M."/>
            <person name="Goldberg J."/>
            <person name="Griggs A."/>
            <person name="Gujja S."/>
            <person name="Heilman E.R."/>
            <person name="Heiman D.I."/>
            <person name="Hepburn T.A."/>
            <person name="Howarth C."/>
            <person name="Jen D."/>
            <person name="Larson L."/>
            <person name="Mehta T."/>
            <person name="Park D."/>
            <person name="Pearson M."/>
            <person name="Richards J."/>
            <person name="Roberts A."/>
            <person name="Saif S."/>
            <person name="Shea T.D."/>
            <person name="Shenoy N."/>
            <person name="Sisk P."/>
            <person name="Stolte C."/>
            <person name="Sykes S.N."/>
            <person name="Walk T."/>
            <person name="White J."/>
            <person name="Yandava C."/>
            <person name="Haas B."/>
            <person name="Henn M.R."/>
            <person name="Nusbaum C."/>
            <person name="Birren B."/>
        </authorList>
    </citation>
    <scope>NUCLEOTIDE SEQUENCE [LARGE SCALE GENOMIC DNA]</scope>
    <source>
        <strain evidence="2 3">TA447</strain>
    </source>
</reference>
<gene>
    <name evidence="2" type="ORF">ECXG_04279</name>
</gene>
<evidence type="ECO:0000313" key="2">
    <source>
        <dbReference type="EMBL" id="OSK88080.1"/>
    </source>
</evidence>
<organism evidence="2 3">
    <name type="scientific">Escherichia coli TA447</name>
    <dbReference type="NCBI Taxonomy" id="656447"/>
    <lineage>
        <taxon>Bacteria</taxon>
        <taxon>Pseudomonadati</taxon>
        <taxon>Pseudomonadota</taxon>
        <taxon>Gammaproteobacteria</taxon>
        <taxon>Enterobacterales</taxon>
        <taxon>Enterobacteriaceae</taxon>
        <taxon>Escherichia</taxon>
    </lineage>
</organism>
<dbReference type="EMBL" id="ADIZ01000046">
    <property type="protein sequence ID" value="OSK88080.1"/>
    <property type="molecule type" value="Genomic_DNA"/>
</dbReference>
<evidence type="ECO:0000313" key="3">
    <source>
        <dbReference type="Proteomes" id="UP000193942"/>
    </source>
</evidence>
<accession>A0A1X3IUA8</accession>
<dbReference type="Proteomes" id="UP000193942">
    <property type="component" value="Unassembled WGS sequence"/>
</dbReference>
<protein>
    <submittedName>
        <fullName evidence="2">Uncharacterized protein</fullName>
    </submittedName>
</protein>
<dbReference type="RefSeq" id="WP_085453364.1">
    <property type="nucleotide sequence ID" value="NZ_ADIZ01000046.1"/>
</dbReference>
<dbReference type="Gene3D" id="1.20.1600.10">
    <property type="entry name" value="Outer membrane efflux proteins (OEP)"/>
    <property type="match status" value="1"/>
</dbReference>
<evidence type="ECO:0000256" key="1">
    <source>
        <dbReference type="SAM" id="SignalP"/>
    </source>
</evidence>
<comment type="caution">
    <text evidence="2">The sequence shown here is derived from an EMBL/GenBank/DDBJ whole genome shotgun (WGS) entry which is preliminary data.</text>
</comment>
<keyword evidence="1" id="KW-0732">Signal</keyword>
<sequence>MRLFFAFILMFSALFNSALAKPINTCRLEKYFYSSNSHKQKRINDLNIQLNHKENNMTLLPSVSIGTGQYSTNNNNFKGITSSSLSLSLSKEVYAGNRYGKTKEKLNITNRLNDLEQAEKKNDYYLELLSAISDYNYLKDQFNILHNQLNLQNSLTLQGQSNYNLGRISKLDATLNNLKIKQIKGEIKRVENNLETSKKIMSIDFKIPVNEIDTINGNDILNCKINSYVHFLNEKYTAEQERNRIDYELSNTSLYPAVSFSLSMTPPGRGLIEDFSINKADYTASINVSSSLSGLFLNEVRNEKRYIDSLDISLKRDEAIEHLLKKDIEIKKIISNIKNEIEYLTEDVSLKKLSLDYTYNRYKKKNDTLQSFYTQLESYNLSEVYLKKKKRELEYYEIYYSFIN</sequence>